<feature type="compositionally biased region" description="Polar residues" evidence="1">
    <location>
        <begin position="7"/>
        <end position="20"/>
    </location>
</feature>
<evidence type="ECO:0000313" key="3">
    <source>
        <dbReference type="Proteomes" id="UP000054324"/>
    </source>
</evidence>
<proteinExistence type="predicted"/>
<evidence type="ECO:0000313" key="2">
    <source>
        <dbReference type="EMBL" id="KER23277.1"/>
    </source>
</evidence>
<feature type="compositionally biased region" description="Polar residues" evidence="1">
    <location>
        <begin position="38"/>
        <end position="47"/>
    </location>
</feature>
<protein>
    <submittedName>
        <fullName evidence="2">Uncharacterized protein</fullName>
    </submittedName>
</protein>
<gene>
    <name evidence="2" type="ORF">T265_08811</name>
</gene>
<dbReference type="RefSeq" id="XP_009172982.1">
    <property type="nucleotide sequence ID" value="XM_009174718.1"/>
</dbReference>
<feature type="region of interest" description="Disordered" evidence="1">
    <location>
        <begin position="1"/>
        <end position="50"/>
    </location>
</feature>
<dbReference type="AlphaFoldDB" id="A0A074ZCF4"/>
<dbReference type="KEGG" id="ovi:T265_08811"/>
<name>A0A074ZCF4_OPIVI</name>
<dbReference type="EMBL" id="KL596857">
    <property type="protein sequence ID" value="KER23277.1"/>
    <property type="molecule type" value="Genomic_DNA"/>
</dbReference>
<reference evidence="2 3" key="1">
    <citation type="submission" date="2013-11" db="EMBL/GenBank/DDBJ databases">
        <title>Opisthorchis viverrini - life in the bile duct.</title>
        <authorList>
            <person name="Young N.D."/>
            <person name="Nagarajan N."/>
            <person name="Lin S.J."/>
            <person name="Korhonen P.K."/>
            <person name="Jex A.R."/>
            <person name="Hall R.S."/>
            <person name="Safavi-Hemami H."/>
            <person name="Kaewkong W."/>
            <person name="Bertrand D."/>
            <person name="Gao S."/>
            <person name="Seet Q."/>
            <person name="Wongkham S."/>
            <person name="Teh B.T."/>
            <person name="Wongkham C."/>
            <person name="Intapan P.M."/>
            <person name="Maleewong W."/>
            <person name="Yang X."/>
            <person name="Hu M."/>
            <person name="Wang Z."/>
            <person name="Hofmann A."/>
            <person name="Sternberg P.W."/>
            <person name="Tan P."/>
            <person name="Wang J."/>
            <person name="Gasser R.B."/>
        </authorList>
    </citation>
    <scope>NUCLEOTIDE SEQUENCE [LARGE SCALE GENOMIC DNA]</scope>
</reference>
<sequence length="129" mass="14602">MTRKARQNPTKPVSGNSTAQGPLLRLSHTKTDARSRQDSPLNLQLLTRPQPEKLQLVATAVESRPPTTKPPSMPKAKRHYRVPAHTALLSLNLNSSHIRHLKDFPPYQLGRLADGLERRGKRLNWRSSY</sequence>
<evidence type="ECO:0000256" key="1">
    <source>
        <dbReference type="SAM" id="MobiDB-lite"/>
    </source>
</evidence>
<keyword evidence="3" id="KW-1185">Reference proteome</keyword>
<accession>A0A074ZCF4</accession>
<dbReference type="Proteomes" id="UP000054324">
    <property type="component" value="Unassembled WGS sequence"/>
</dbReference>
<dbReference type="CTD" id="20322990"/>
<organism evidence="2 3">
    <name type="scientific">Opisthorchis viverrini</name>
    <name type="common">Southeast Asian liver fluke</name>
    <dbReference type="NCBI Taxonomy" id="6198"/>
    <lineage>
        <taxon>Eukaryota</taxon>
        <taxon>Metazoa</taxon>
        <taxon>Spiralia</taxon>
        <taxon>Lophotrochozoa</taxon>
        <taxon>Platyhelminthes</taxon>
        <taxon>Trematoda</taxon>
        <taxon>Digenea</taxon>
        <taxon>Opisthorchiida</taxon>
        <taxon>Opisthorchiata</taxon>
        <taxon>Opisthorchiidae</taxon>
        <taxon>Opisthorchis</taxon>
    </lineage>
</organism>
<dbReference type="GeneID" id="20322990"/>